<dbReference type="InterPro" id="IPR027417">
    <property type="entry name" value="P-loop_NTPase"/>
</dbReference>
<dbReference type="Pfam" id="PF00271">
    <property type="entry name" value="Helicase_C"/>
    <property type="match status" value="1"/>
</dbReference>
<feature type="compositionally biased region" description="Basic residues" evidence="8">
    <location>
        <begin position="570"/>
        <end position="581"/>
    </location>
</feature>
<evidence type="ECO:0000256" key="4">
    <source>
        <dbReference type="ARBA" id="ARBA00022806"/>
    </source>
</evidence>
<dbReference type="InterPro" id="IPR005580">
    <property type="entry name" value="DbpA/CsdA_RNA-bd_dom"/>
</dbReference>
<evidence type="ECO:0000256" key="5">
    <source>
        <dbReference type="ARBA" id="ARBA00022840"/>
    </source>
</evidence>
<dbReference type="GO" id="GO:0009409">
    <property type="term" value="P:response to cold"/>
    <property type="evidence" value="ECO:0007669"/>
    <property type="project" value="TreeGrafter"/>
</dbReference>
<dbReference type="InterPro" id="IPR011545">
    <property type="entry name" value="DEAD/DEAH_box_helicase_dom"/>
</dbReference>
<dbReference type="InterPro" id="IPR012677">
    <property type="entry name" value="Nucleotide-bd_a/b_plait_sf"/>
</dbReference>
<dbReference type="Pfam" id="PF03880">
    <property type="entry name" value="DbpA"/>
    <property type="match status" value="1"/>
</dbReference>
<dbReference type="PANTHER" id="PTHR47963">
    <property type="entry name" value="DEAD-BOX ATP-DEPENDENT RNA HELICASE 47, MITOCHONDRIAL"/>
    <property type="match status" value="1"/>
</dbReference>
<dbReference type="GO" id="GO:0005524">
    <property type="term" value="F:ATP binding"/>
    <property type="evidence" value="ECO:0007669"/>
    <property type="project" value="UniProtKB-KW"/>
</dbReference>
<evidence type="ECO:0000256" key="6">
    <source>
        <dbReference type="PROSITE-ProRule" id="PRU00552"/>
    </source>
</evidence>
<feature type="domain" description="Helicase ATP-binding" evidence="9">
    <location>
        <begin position="34"/>
        <end position="205"/>
    </location>
</feature>
<dbReference type="Proteomes" id="UP000308528">
    <property type="component" value="Unassembled WGS sequence"/>
</dbReference>
<keyword evidence="2 7" id="KW-0547">Nucleotide-binding</keyword>
<keyword evidence="5 7" id="KW-0067">ATP-binding</keyword>
<reference evidence="12 13" key="1">
    <citation type="submission" date="2019-04" db="EMBL/GenBank/DDBJ databases">
        <title>Lewinella litorea sp. nov., isolated from a marine sand.</title>
        <authorList>
            <person name="Yoon J.-H."/>
        </authorList>
    </citation>
    <scope>NUCLEOTIDE SEQUENCE [LARGE SCALE GENOMIC DNA]</scope>
    <source>
        <strain evidence="12 13">HSMS-39</strain>
    </source>
</reference>
<feature type="region of interest" description="Disordered" evidence="8">
    <location>
        <begin position="435"/>
        <end position="459"/>
    </location>
</feature>
<dbReference type="CDD" id="cd00268">
    <property type="entry name" value="DEADc"/>
    <property type="match status" value="1"/>
</dbReference>
<dbReference type="Gene3D" id="3.40.50.300">
    <property type="entry name" value="P-loop containing nucleotide triphosphate hydrolases"/>
    <property type="match status" value="2"/>
</dbReference>
<dbReference type="AlphaFoldDB" id="A0A4S4NQ79"/>
<dbReference type="InterPro" id="IPR000629">
    <property type="entry name" value="RNA-helicase_DEAD-box_CS"/>
</dbReference>
<feature type="compositionally biased region" description="Basic and acidic residues" evidence="8">
    <location>
        <begin position="443"/>
        <end position="456"/>
    </location>
</feature>
<proteinExistence type="inferred from homology"/>
<dbReference type="InterPro" id="IPR014014">
    <property type="entry name" value="RNA_helicase_DEAD_Q_motif"/>
</dbReference>
<evidence type="ECO:0000259" key="9">
    <source>
        <dbReference type="PROSITE" id="PS51192"/>
    </source>
</evidence>
<dbReference type="EC" id="3.6.4.13" evidence="1"/>
<dbReference type="InterPro" id="IPR014001">
    <property type="entry name" value="Helicase_ATP-bd"/>
</dbReference>
<dbReference type="SMART" id="SM00487">
    <property type="entry name" value="DEXDc"/>
    <property type="match status" value="1"/>
</dbReference>
<name>A0A4S4NQ79_9BACT</name>
<dbReference type="Pfam" id="PF00270">
    <property type="entry name" value="DEAD"/>
    <property type="match status" value="1"/>
</dbReference>
<keyword evidence="4 7" id="KW-0347">Helicase</keyword>
<dbReference type="GO" id="GO:0033592">
    <property type="term" value="F:RNA strand annealing activity"/>
    <property type="evidence" value="ECO:0007669"/>
    <property type="project" value="TreeGrafter"/>
</dbReference>
<dbReference type="GO" id="GO:0016787">
    <property type="term" value="F:hydrolase activity"/>
    <property type="evidence" value="ECO:0007669"/>
    <property type="project" value="UniProtKB-KW"/>
</dbReference>
<evidence type="ECO:0000259" key="11">
    <source>
        <dbReference type="PROSITE" id="PS51195"/>
    </source>
</evidence>
<dbReference type="Gene3D" id="3.30.70.330">
    <property type="match status" value="1"/>
</dbReference>
<feature type="domain" description="DEAD-box RNA helicase Q" evidence="11">
    <location>
        <begin position="2"/>
        <end position="30"/>
    </location>
</feature>
<dbReference type="InterPro" id="IPR050547">
    <property type="entry name" value="DEAD_box_RNA_helicases"/>
</dbReference>
<comment type="caution">
    <text evidence="12">The sequence shown here is derived from an EMBL/GenBank/DDBJ whole genome shotgun (WGS) entry which is preliminary data.</text>
</comment>
<dbReference type="PANTHER" id="PTHR47963:SF8">
    <property type="entry name" value="ATP-DEPENDENT RNA HELICASE DEAD"/>
    <property type="match status" value="1"/>
</dbReference>
<evidence type="ECO:0000313" key="12">
    <source>
        <dbReference type="EMBL" id="THH41275.1"/>
    </source>
</evidence>
<sequence>MENFNETSLRDDVKQAVAQLGFTTPTPVQAKTIPAILGSDRDLIALARTGTGKTAGFGLPVVDGIDTEVDAVQALILCPTRELCLQITRDLTDYARYRKGVNVVAVYGGASAGDQIRAIRNGANIIVGTPGRTLDLINRKKLVVDQLKRVVLDEADEMLNMGFQEELNGILDATPREKQTLLFSATMPKEARKISTDYMNDPQEISIDHTDAGNSNITHLYYKVKGAHRFSLLKLLVELDPDMYAVIFCRTRREVDGVAEDLRFAGHAADALHGDMSQAQRDDVMKRFRKGRIKLLVATDVAARGLDVSDLTHVINYNLPDAPEVYVHRSGRTGRAGKEGVAVSIVTGREVRKLRDIERYGKIEFTEAPIPSQDEVYRQRAVRFVDSVKEANLSDQKLSALIPEIVDGLADLDREALIQQFVAFSLADFSQQVGSSRPVEAATEDKRDRPARERRSNVSYTRLCMSAGRRQGYTVPQVIGMLNKNVPGRKVDLGKIDLQNNLTFIDVDSTEAGRIVAALAGKQDKGTEVNLRIYDGQGGNEGSDDSPRGKRPRNKYKTVAGGTPGSFAKRDKKKHRKGQGK</sequence>
<dbReference type="EMBL" id="SRSF01000001">
    <property type="protein sequence ID" value="THH41275.1"/>
    <property type="molecule type" value="Genomic_DNA"/>
</dbReference>
<dbReference type="InterPro" id="IPR001650">
    <property type="entry name" value="Helicase_C-like"/>
</dbReference>
<evidence type="ECO:0000256" key="8">
    <source>
        <dbReference type="SAM" id="MobiDB-lite"/>
    </source>
</evidence>
<evidence type="ECO:0000259" key="10">
    <source>
        <dbReference type="PROSITE" id="PS51194"/>
    </source>
</evidence>
<dbReference type="PROSITE" id="PS51192">
    <property type="entry name" value="HELICASE_ATP_BIND_1"/>
    <property type="match status" value="1"/>
</dbReference>
<dbReference type="GO" id="GO:0003724">
    <property type="term" value="F:RNA helicase activity"/>
    <property type="evidence" value="ECO:0007669"/>
    <property type="project" value="UniProtKB-EC"/>
</dbReference>
<gene>
    <name evidence="12" type="ORF">E4021_01365</name>
</gene>
<dbReference type="GO" id="GO:0005829">
    <property type="term" value="C:cytosol"/>
    <property type="evidence" value="ECO:0007669"/>
    <property type="project" value="TreeGrafter"/>
</dbReference>
<dbReference type="CDD" id="cd12252">
    <property type="entry name" value="RRM_DbpA"/>
    <property type="match status" value="1"/>
</dbReference>
<evidence type="ECO:0000256" key="3">
    <source>
        <dbReference type="ARBA" id="ARBA00022801"/>
    </source>
</evidence>
<keyword evidence="13" id="KW-1185">Reference proteome</keyword>
<dbReference type="SUPFAM" id="SSF52540">
    <property type="entry name" value="P-loop containing nucleoside triphosphate hydrolases"/>
    <property type="match status" value="1"/>
</dbReference>
<evidence type="ECO:0000313" key="13">
    <source>
        <dbReference type="Proteomes" id="UP000308528"/>
    </source>
</evidence>
<accession>A0A4S4NQ79</accession>
<dbReference type="PROSITE" id="PS51194">
    <property type="entry name" value="HELICASE_CTER"/>
    <property type="match status" value="1"/>
</dbReference>
<dbReference type="RefSeq" id="WP_136456101.1">
    <property type="nucleotide sequence ID" value="NZ_SRSF01000001.1"/>
</dbReference>
<dbReference type="GO" id="GO:0005840">
    <property type="term" value="C:ribosome"/>
    <property type="evidence" value="ECO:0007669"/>
    <property type="project" value="TreeGrafter"/>
</dbReference>
<dbReference type="SMART" id="SM00490">
    <property type="entry name" value="HELICc"/>
    <property type="match status" value="1"/>
</dbReference>
<feature type="domain" description="Helicase C-terminal" evidence="10">
    <location>
        <begin position="231"/>
        <end position="376"/>
    </location>
</feature>
<dbReference type="PROSITE" id="PS00039">
    <property type="entry name" value="DEAD_ATP_HELICASE"/>
    <property type="match status" value="1"/>
</dbReference>
<dbReference type="OrthoDB" id="9785240at2"/>
<organism evidence="12 13">
    <name type="scientific">Neolewinella litorea</name>
    <dbReference type="NCBI Taxonomy" id="2562452"/>
    <lineage>
        <taxon>Bacteria</taxon>
        <taxon>Pseudomonadati</taxon>
        <taxon>Bacteroidota</taxon>
        <taxon>Saprospiria</taxon>
        <taxon>Saprospirales</taxon>
        <taxon>Lewinellaceae</taxon>
        <taxon>Neolewinella</taxon>
    </lineage>
</organism>
<evidence type="ECO:0000256" key="2">
    <source>
        <dbReference type="ARBA" id="ARBA00022741"/>
    </source>
</evidence>
<comment type="similarity">
    <text evidence="7">Belongs to the DEAD box helicase family.</text>
</comment>
<evidence type="ECO:0000256" key="1">
    <source>
        <dbReference type="ARBA" id="ARBA00012552"/>
    </source>
</evidence>
<dbReference type="InterPro" id="IPR044742">
    <property type="entry name" value="DEAD/DEAH_RhlB"/>
</dbReference>
<keyword evidence="3 7" id="KW-0378">Hydrolase</keyword>
<feature type="region of interest" description="Disordered" evidence="8">
    <location>
        <begin position="533"/>
        <end position="581"/>
    </location>
</feature>
<feature type="short sequence motif" description="Q motif" evidence="6">
    <location>
        <begin position="2"/>
        <end position="30"/>
    </location>
</feature>
<evidence type="ECO:0000256" key="7">
    <source>
        <dbReference type="RuleBase" id="RU000492"/>
    </source>
</evidence>
<dbReference type="PROSITE" id="PS51195">
    <property type="entry name" value="Q_MOTIF"/>
    <property type="match status" value="1"/>
</dbReference>
<dbReference type="CDD" id="cd18787">
    <property type="entry name" value="SF2_C_DEAD"/>
    <property type="match status" value="1"/>
</dbReference>
<protein>
    <recommendedName>
        <fullName evidence="1">RNA helicase</fullName>
        <ecNumber evidence="1">3.6.4.13</ecNumber>
    </recommendedName>
</protein>